<evidence type="ECO:0000313" key="2">
    <source>
        <dbReference type="Proteomes" id="UP000663908"/>
    </source>
</evidence>
<name>A0ABX7TK48_STRCY</name>
<keyword evidence="2" id="KW-1185">Reference proteome</keyword>
<evidence type="ECO:0000313" key="1">
    <source>
        <dbReference type="EMBL" id="QTD95851.1"/>
    </source>
</evidence>
<reference evidence="1 2" key="1">
    <citation type="submission" date="2021-03" db="EMBL/GenBank/DDBJ databases">
        <title>Complete genome sequence of Streptomyces cyanogenus S136, producer of anticancer angucycline landomycin A.</title>
        <authorList>
            <person name="Hrab P."/>
            <person name="Ruckert C."/>
            <person name="Busche T."/>
            <person name="Ostash I."/>
            <person name="Kalinowski J."/>
            <person name="Fedorenko V."/>
            <person name="Yushchuk O."/>
            <person name="Ostash B."/>
        </authorList>
    </citation>
    <scope>NUCLEOTIDE SEQUENCE [LARGE SCALE GENOMIC DNA]</scope>
    <source>
        <strain evidence="1 2">S136</strain>
    </source>
</reference>
<sequence length="94" mass="10061">MAAVRKIRRVISLIPDHVAAGGEDGTVNAEVTKVEGQLAVITVSGRPNHTTGWRLRSVITECLSLDLSVLIVDLTALEACDEADLQPARQLALM</sequence>
<dbReference type="Proteomes" id="UP000663908">
    <property type="component" value="Chromosome"/>
</dbReference>
<proteinExistence type="predicted"/>
<protein>
    <recommendedName>
        <fullName evidence="3">STAS domain-containing protein</fullName>
    </recommendedName>
</protein>
<accession>A0ABX7TK48</accession>
<evidence type="ECO:0008006" key="3">
    <source>
        <dbReference type="Google" id="ProtNLM"/>
    </source>
</evidence>
<organism evidence="1 2">
    <name type="scientific">Streptomyces cyanogenus</name>
    <dbReference type="NCBI Taxonomy" id="80860"/>
    <lineage>
        <taxon>Bacteria</taxon>
        <taxon>Bacillati</taxon>
        <taxon>Actinomycetota</taxon>
        <taxon>Actinomycetes</taxon>
        <taxon>Kitasatosporales</taxon>
        <taxon>Streptomycetaceae</taxon>
        <taxon>Streptomyces</taxon>
    </lineage>
</organism>
<gene>
    <name evidence="1" type="ORF">S1361_00770</name>
</gene>
<dbReference type="EMBL" id="CP071839">
    <property type="protein sequence ID" value="QTD95851.1"/>
    <property type="molecule type" value="Genomic_DNA"/>
</dbReference>